<protein>
    <submittedName>
        <fullName evidence="4">Eukaryotic aspartyl protease</fullName>
    </submittedName>
</protein>
<dbReference type="Gene3D" id="2.40.70.10">
    <property type="entry name" value="Acid Proteases"/>
    <property type="match status" value="1"/>
</dbReference>
<dbReference type="SUPFAM" id="SSF50630">
    <property type="entry name" value="Acid proteases"/>
    <property type="match status" value="1"/>
</dbReference>
<dbReference type="GO" id="GO:0004190">
    <property type="term" value="F:aspartic-type endopeptidase activity"/>
    <property type="evidence" value="ECO:0007669"/>
    <property type="project" value="InterPro"/>
</dbReference>
<dbReference type="InterPro" id="IPR001461">
    <property type="entry name" value="Aspartic_peptidase_A1"/>
</dbReference>
<dbReference type="PANTHER" id="PTHR47966:SF51">
    <property type="entry name" value="BETA-SITE APP-CLEAVING ENZYME, ISOFORM A-RELATED"/>
    <property type="match status" value="1"/>
</dbReference>
<dbReference type="InterPro" id="IPR021109">
    <property type="entry name" value="Peptidase_aspartic_dom_sf"/>
</dbReference>
<sequence>IKTRVDHSIPLYLSSRENYRGKRRIFQLLEKTTPVGDRQISDFSFGLGQYIIDDIPGSQMFHGIVGLSAHTGGQLPETFVGAMFRRRLIEEEIFSFCFASNHEYLGDGVIVFGALLRWCYNGEVTYIPAGENWSVLVNFIGVYEGQLLVNSFSAFVDTGTQFIDGPRTEIDRINGLLDVVRVRDEIYYVNCSKIPQYPTFLLSLSGLQVALTPREYVSVMRNDTGEFCFSAFSYHEQPGWYFGTMFIRNFYTVFDPRRSRIGFAQACFRFE</sequence>
<evidence type="ECO:0000313" key="4">
    <source>
        <dbReference type="EMBL" id="OON21931.1"/>
    </source>
</evidence>
<dbReference type="Proteomes" id="UP000243686">
    <property type="component" value="Unassembled WGS sequence"/>
</dbReference>
<feature type="domain" description="Peptidase A1" evidence="3">
    <location>
        <begin position="1"/>
        <end position="264"/>
    </location>
</feature>
<proteinExistence type="inferred from homology"/>
<keyword evidence="4" id="KW-0378">Hydrolase</keyword>
<accession>A0A1S8X5L2</accession>
<dbReference type="CDD" id="cd05471">
    <property type="entry name" value="pepsin_like"/>
    <property type="match status" value="1"/>
</dbReference>
<dbReference type="GO" id="GO:0006508">
    <property type="term" value="P:proteolysis"/>
    <property type="evidence" value="ECO:0007669"/>
    <property type="project" value="UniProtKB-KW"/>
</dbReference>
<dbReference type="InterPro" id="IPR034164">
    <property type="entry name" value="Pepsin-like_dom"/>
</dbReference>
<dbReference type="PROSITE" id="PS51767">
    <property type="entry name" value="PEPTIDASE_A1"/>
    <property type="match status" value="1"/>
</dbReference>
<keyword evidence="5" id="KW-1185">Reference proteome</keyword>
<feature type="disulfide bond" evidence="2">
    <location>
        <begin position="191"/>
        <end position="228"/>
    </location>
</feature>
<dbReference type="InterPro" id="IPR033121">
    <property type="entry name" value="PEPTIDASE_A1"/>
</dbReference>
<evidence type="ECO:0000313" key="5">
    <source>
        <dbReference type="Proteomes" id="UP000243686"/>
    </source>
</evidence>
<keyword evidence="4" id="KW-0645">Protease</keyword>
<dbReference type="PANTHER" id="PTHR47966">
    <property type="entry name" value="BETA-SITE APP-CLEAVING ENZYME, ISOFORM A-RELATED"/>
    <property type="match status" value="1"/>
</dbReference>
<evidence type="ECO:0000256" key="2">
    <source>
        <dbReference type="PIRSR" id="PIRSR601461-2"/>
    </source>
</evidence>
<feature type="non-terminal residue" evidence="4">
    <location>
        <position position="1"/>
    </location>
</feature>
<dbReference type="AlphaFoldDB" id="A0A1S8X5L2"/>
<keyword evidence="2" id="KW-1015">Disulfide bond</keyword>
<evidence type="ECO:0000256" key="1">
    <source>
        <dbReference type="ARBA" id="ARBA00007447"/>
    </source>
</evidence>
<dbReference type="Pfam" id="PF00026">
    <property type="entry name" value="Asp"/>
    <property type="match status" value="1"/>
</dbReference>
<reference evidence="4 5" key="1">
    <citation type="submission" date="2015-03" db="EMBL/GenBank/DDBJ databases">
        <title>Draft genome of the nematode, Opisthorchis viverrini.</title>
        <authorList>
            <person name="Mitreva M."/>
        </authorList>
    </citation>
    <scope>NUCLEOTIDE SEQUENCE [LARGE SCALE GENOMIC DNA]</scope>
    <source>
        <strain evidence="4">Khon Kaen</strain>
    </source>
</reference>
<comment type="similarity">
    <text evidence="1">Belongs to the peptidase A1 family.</text>
</comment>
<evidence type="ECO:0000259" key="3">
    <source>
        <dbReference type="PROSITE" id="PS51767"/>
    </source>
</evidence>
<gene>
    <name evidence="4" type="ORF">X801_02170</name>
</gene>
<feature type="non-terminal residue" evidence="4">
    <location>
        <position position="271"/>
    </location>
</feature>
<name>A0A1S8X5L2_OPIVI</name>
<organism evidence="4 5">
    <name type="scientific">Opisthorchis viverrini</name>
    <name type="common">Southeast Asian liver fluke</name>
    <dbReference type="NCBI Taxonomy" id="6198"/>
    <lineage>
        <taxon>Eukaryota</taxon>
        <taxon>Metazoa</taxon>
        <taxon>Spiralia</taxon>
        <taxon>Lophotrochozoa</taxon>
        <taxon>Platyhelminthes</taxon>
        <taxon>Trematoda</taxon>
        <taxon>Digenea</taxon>
        <taxon>Opisthorchiida</taxon>
        <taxon>Opisthorchiata</taxon>
        <taxon>Opisthorchiidae</taxon>
        <taxon>Opisthorchis</taxon>
    </lineage>
</organism>
<dbReference type="EMBL" id="KV891941">
    <property type="protein sequence ID" value="OON21931.1"/>
    <property type="molecule type" value="Genomic_DNA"/>
</dbReference>
<dbReference type="PRINTS" id="PR00792">
    <property type="entry name" value="PEPSIN"/>
</dbReference>